<accession>A0A8K0J1N9</accession>
<sequence length="62" mass="7282">MDYYLHKVVERVKKHRRSRQEITQDMNIDQNLHLAARNRLFNADPTQRGSVAPDFSRRSSAG</sequence>
<reference evidence="2" key="1">
    <citation type="journal article" date="2020" name="bioRxiv">
        <title>Whole genome comparisons of ergot fungi reveals the divergence and evolution of species within the genus Claviceps are the result of varying mechanisms driving genome evolution and host range expansion.</title>
        <authorList>
            <person name="Wyka S.A."/>
            <person name="Mondo S.J."/>
            <person name="Liu M."/>
            <person name="Dettman J."/>
            <person name="Nalam V."/>
            <person name="Broders K.D."/>
        </authorList>
    </citation>
    <scope>NUCLEOTIDE SEQUENCE</scope>
    <source>
        <strain evidence="2">CCC 489</strain>
    </source>
</reference>
<evidence type="ECO:0000313" key="2">
    <source>
        <dbReference type="EMBL" id="KAG5913109.1"/>
    </source>
</evidence>
<protein>
    <submittedName>
        <fullName evidence="2">Uncharacterized protein</fullName>
    </submittedName>
</protein>
<keyword evidence="3" id="KW-1185">Reference proteome</keyword>
<feature type="region of interest" description="Disordered" evidence="1">
    <location>
        <begin position="41"/>
        <end position="62"/>
    </location>
</feature>
<dbReference type="Proteomes" id="UP000811619">
    <property type="component" value="Unassembled WGS sequence"/>
</dbReference>
<dbReference type="EMBL" id="SRPY01001439">
    <property type="protein sequence ID" value="KAG5913109.1"/>
    <property type="molecule type" value="Genomic_DNA"/>
</dbReference>
<evidence type="ECO:0000313" key="3">
    <source>
        <dbReference type="Proteomes" id="UP000811619"/>
    </source>
</evidence>
<organism evidence="2 3">
    <name type="scientific">Claviceps africana</name>
    <dbReference type="NCBI Taxonomy" id="83212"/>
    <lineage>
        <taxon>Eukaryota</taxon>
        <taxon>Fungi</taxon>
        <taxon>Dikarya</taxon>
        <taxon>Ascomycota</taxon>
        <taxon>Pezizomycotina</taxon>
        <taxon>Sordariomycetes</taxon>
        <taxon>Hypocreomycetidae</taxon>
        <taxon>Hypocreales</taxon>
        <taxon>Clavicipitaceae</taxon>
        <taxon>Claviceps</taxon>
    </lineage>
</organism>
<evidence type="ECO:0000256" key="1">
    <source>
        <dbReference type="SAM" id="MobiDB-lite"/>
    </source>
</evidence>
<proteinExistence type="predicted"/>
<dbReference type="AlphaFoldDB" id="A0A8K0J1N9"/>
<name>A0A8K0J1N9_9HYPO</name>
<gene>
    <name evidence="2" type="ORF">E4U42_001450</name>
</gene>
<comment type="caution">
    <text evidence="2">The sequence shown here is derived from an EMBL/GenBank/DDBJ whole genome shotgun (WGS) entry which is preliminary data.</text>
</comment>